<dbReference type="GO" id="GO:0005524">
    <property type="term" value="F:ATP binding"/>
    <property type="evidence" value="ECO:0007669"/>
    <property type="project" value="UniProtKB-UniRule"/>
</dbReference>
<evidence type="ECO:0000256" key="12">
    <source>
        <dbReference type="ARBA" id="ARBA00023239"/>
    </source>
</evidence>
<keyword evidence="5 18" id="KW-0479">Metal-binding</keyword>
<dbReference type="PANTHER" id="PTHR12592:SF0">
    <property type="entry name" value="ATP-DEPENDENT (S)-NAD(P)H-HYDRATE DEHYDRATASE"/>
    <property type="match status" value="1"/>
</dbReference>
<evidence type="ECO:0000256" key="15">
    <source>
        <dbReference type="ARBA" id="ARBA00048238"/>
    </source>
</evidence>
<dbReference type="CDD" id="cd01171">
    <property type="entry name" value="YXKO-related"/>
    <property type="match status" value="1"/>
</dbReference>
<dbReference type="OrthoDB" id="9806925at2"/>
<dbReference type="InterPro" id="IPR004443">
    <property type="entry name" value="YjeF_N_dom"/>
</dbReference>
<reference evidence="22 23" key="1">
    <citation type="submission" date="2018-12" db="EMBL/GenBank/DDBJ databases">
        <title>Deinococcus radiophilus ATCC 27603 genome sequencing and assembly.</title>
        <authorList>
            <person name="Maclea K.S."/>
            <person name="Maynard C.R."/>
        </authorList>
    </citation>
    <scope>NUCLEOTIDE SEQUENCE [LARGE SCALE GENOMIC DNA]</scope>
    <source>
        <strain evidence="22 23">ATCC 27603</strain>
    </source>
</reference>
<feature type="binding site" evidence="18">
    <location>
        <position position="162"/>
    </location>
    <ligand>
        <name>K(+)</name>
        <dbReference type="ChEBI" id="CHEBI:29103"/>
    </ligand>
</feature>
<keyword evidence="23" id="KW-1185">Reference proteome</keyword>
<dbReference type="Pfam" id="PF01256">
    <property type="entry name" value="Carb_kinase"/>
    <property type="match status" value="1"/>
</dbReference>
<dbReference type="Proteomes" id="UP000277766">
    <property type="component" value="Unassembled WGS sequence"/>
</dbReference>
<evidence type="ECO:0000256" key="2">
    <source>
        <dbReference type="ARBA" id="ARBA00000909"/>
    </source>
</evidence>
<dbReference type="Pfam" id="PF03853">
    <property type="entry name" value="YjeF_N"/>
    <property type="match status" value="1"/>
</dbReference>
<feature type="binding site" evidence="18">
    <location>
        <position position="159"/>
    </location>
    <ligand>
        <name>(6S)-NADPHX</name>
        <dbReference type="ChEBI" id="CHEBI:64076"/>
    </ligand>
</feature>
<evidence type="ECO:0000256" key="7">
    <source>
        <dbReference type="ARBA" id="ARBA00022840"/>
    </source>
</evidence>
<gene>
    <name evidence="17" type="primary">nnrD</name>
    <name evidence="18" type="synonym">nnrE</name>
    <name evidence="22" type="ORF">EJ104_03220</name>
</gene>
<dbReference type="RefSeq" id="WP_126351326.1">
    <property type="nucleotide sequence ID" value="NZ_CP086380.1"/>
</dbReference>
<dbReference type="EMBL" id="RXPE01000004">
    <property type="protein sequence ID" value="RTR29415.1"/>
    <property type="molecule type" value="Genomic_DNA"/>
</dbReference>
<keyword evidence="11 18" id="KW-0413">Isomerase</keyword>
<comment type="catalytic activity">
    <reaction evidence="16 17 19">
        <text>(6S)-NADPHX + ADP = AMP + phosphate + NADPH + H(+)</text>
        <dbReference type="Rhea" id="RHEA:32235"/>
        <dbReference type="ChEBI" id="CHEBI:15378"/>
        <dbReference type="ChEBI" id="CHEBI:43474"/>
        <dbReference type="ChEBI" id="CHEBI:57783"/>
        <dbReference type="ChEBI" id="CHEBI:64076"/>
        <dbReference type="ChEBI" id="CHEBI:456215"/>
        <dbReference type="ChEBI" id="CHEBI:456216"/>
        <dbReference type="EC" id="4.2.1.136"/>
    </reaction>
</comment>
<dbReference type="SUPFAM" id="SSF64153">
    <property type="entry name" value="YjeF N-terminal domain-like"/>
    <property type="match status" value="1"/>
</dbReference>
<comment type="catalytic activity">
    <reaction evidence="2 18 19">
        <text>(6R)-NADPHX = (6S)-NADPHX</text>
        <dbReference type="Rhea" id="RHEA:32227"/>
        <dbReference type="ChEBI" id="CHEBI:64076"/>
        <dbReference type="ChEBI" id="CHEBI:64077"/>
        <dbReference type="EC" id="5.1.99.6"/>
    </reaction>
</comment>
<dbReference type="GO" id="GO:0110051">
    <property type="term" value="P:metabolite repair"/>
    <property type="evidence" value="ECO:0007669"/>
    <property type="project" value="TreeGrafter"/>
</dbReference>
<evidence type="ECO:0000256" key="13">
    <source>
        <dbReference type="ARBA" id="ARBA00023268"/>
    </source>
</evidence>
<accession>A0A3S0IQW1</accession>
<comment type="subunit">
    <text evidence="17">Homotetramer.</text>
</comment>
<evidence type="ECO:0000313" key="22">
    <source>
        <dbReference type="EMBL" id="RTR29415.1"/>
    </source>
</evidence>
<keyword evidence="8 17" id="KW-0521">NADP</keyword>
<evidence type="ECO:0000256" key="4">
    <source>
        <dbReference type="ARBA" id="ARBA00009524"/>
    </source>
</evidence>
<comment type="similarity">
    <text evidence="4 19">In the C-terminal section; belongs to the NnrD/CARKD family.</text>
</comment>
<dbReference type="InterPro" id="IPR029056">
    <property type="entry name" value="Ribokinase-like"/>
</dbReference>
<feature type="binding site" evidence="18">
    <location>
        <begin position="126"/>
        <end position="132"/>
    </location>
    <ligand>
        <name>(6S)-NADPHX</name>
        <dbReference type="ChEBI" id="CHEBI:64076"/>
    </ligand>
</feature>
<evidence type="ECO:0000256" key="16">
    <source>
        <dbReference type="ARBA" id="ARBA00049209"/>
    </source>
</evidence>
<dbReference type="GO" id="GO:0052856">
    <property type="term" value="F:NAD(P)HX epimerase activity"/>
    <property type="evidence" value="ECO:0007669"/>
    <property type="project" value="UniProtKB-UniRule"/>
</dbReference>
<keyword evidence="9 18" id="KW-0630">Potassium</keyword>
<sequence>MTEYVLSAVGVKGLDARLEAVGLLDPAMEAAGRAVAAELLRRVPAGARPLALLAGPGANGGDALVAARHLLAVGQPVMVLAAVPKHELAQRNLGRLRAVGGKVEELSAPAVTALPPAAAWADGLLGTGLRGPLRGELAEVVEALNTRTAQAQEPVLAIDLPSGLEADRITCPALWVRADWTLALSAYKPVHLFGAAAAACGDLSLDTLALPLAWTARQASAVRPADAELGRVLPHRRADAHKGDAGRVWVIGGSVGLEGAPAMTGVGALRTGAGLVTLHSVAEVPLVTPELMRTRHDSLNDWLAHESARPDALALGMGLGAQAPALARQVLAWKRPSVLDADALQPELSGLGHAGVIWTPHPGEAARMLEVAVSEVTADSLGSAAALQQRYGGVVVLKGGPSVVAWAGGLSVSRGGHPGMASAGMGDTLAGVLAALLAAGLPTEQAAQVGVRLHARAGERAAQRHGYGLGASDVAAELGRAWADLSAPSG</sequence>
<dbReference type="HAMAP" id="MF_01965">
    <property type="entry name" value="NADHX_dehydratase"/>
    <property type="match status" value="1"/>
</dbReference>
<dbReference type="InterPro" id="IPR017953">
    <property type="entry name" value="Carbohydrate_kinase_pred_CS"/>
</dbReference>
<dbReference type="GO" id="GO:0046872">
    <property type="term" value="F:metal ion binding"/>
    <property type="evidence" value="ECO:0007669"/>
    <property type="project" value="UniProtKB-UniRule"/>
</dbReference>
<dbReference type="InterPro" id="IPR000631">
    <property type="entry name" value="CARKD"/>
</dbReference>
<evidence type="ECO:0000256" key="11">
    <source>
        <dbReference type="ARBA" id="ARBA00023235"/>
    </source>
</evidence>
<organism evidence="22 23">
    <name type="scientific">Deinococcus radiophilus</name>
    <dbReference type="NCBI Taxonomy" id="32062"/>
    <lineage>
        <taxon>Bacteria</taxon>
        <taxon>Thermotogati</taxon>
        <taxon>Deinococcota</taxon>
        <taxon>Deinococci</taxon>
        <taxon>Deinococcales</taxon>
        <taxon>Deinococcaceae</taxon>
        <taxon>Deinococcus</taxon>
    </lineage>
</organism>
<feature type="binding site" evidence="17">
    <location>
        <position position="318"/>
    </location>
    <ligand>
        <name>(6S)-NADPHX</name>
        <dbReference type="ChEBI" id="CHEBI:64076"/>
    </ligand>
</feature>
<dbReference type="EC" id="5.1.99.6" evidence="19"/>
<dbReference type="AlphaFoldDB" id="A0A3S0IQW1"/>
<feature type="binding site" evidence="18">
    <location>
        <position position="59"/>
    </location>
    <ligand>
        <name>K(+)</name>
        <dbReference type="ChEBI" id="CHEBI:29103"/>
    </ligand>
</feature>
<evidence type="ECO:0000256" key="9">
    <source>
        <dbReference type="ARBA" id="ARBA00022958"/>
    </source>
</evidence>
<evidence type="ECO:0000256" key="1">
    <source>
        <dbReference type="ARBA" id="ARBA00000013"/>
    </source>
</evidence>
<feature type="binding site" evidence="18">
    <location>
        <position position="122"/>
    </location>
    <ligand>
        <name>K(+)</name>
        <dbReference type="ChEBI" id="CHEBI:29103"/>
    </ligand>
</feature>
<evidence type="ECO:0000256" key="18">
    <source>
        <dbReference type="HAMAP-Rule" id="MF_01966"/>
    </source>
</evidence>
<comment type="catalytic activity">
    <reaction evidence="1 18 19">
        <text>(6R)-NADHX = (6S)-NADHX</text>
        <dbReference type="Rhea" id="RHEA:32215"/>
        <dbReference type="ChEBI" id="CHEBI:64074"/>
        <dbReference type="ChEBI" id="CHEBI:64075"/>
        <dbReference type="EC" id="5.1.99.6"/>
    </reaction>
</comment>
<dbReference type="PIRSF" id="PIRSF017184">
    <property type="entry name" value="Nnr"/>
    <property type="match status" value="1"/>
</dbReference>
<feature type="binding site" evidence="17">
    <location>
        <begin position="398"/>
        <end position="402"/>
    </location>
    <ligand>
        <name>AMP</name>
        <dbReference type="ChEBI" id="CHEBI:456215"/>
    </ligand>
</feature>
<dbReference type="HAMAP" id="MF_01966">
    <property type="entry name" value="NADHX_epimerase"/>
    <property type="match status" value="1"/>
</dbReference>
<dbReference type="PANTHER" id="PTHR12592">
    <property type="entry name" value="ATP-DEPENDENT (S)-NAD(P)H-HYDRATE DEHYDRATASE FAMILY MEMBER"/>
    <property type="match status" value="1"/>
</dbReference>
<comment type="similarity">
    <text evidence="3 19">In the N-terminal section; belongs to the NnrE/AIBP family.</text>
</comment>
<evidence type="ECO:0000256" key="17">
    <source>
        <dbReference type="HAMAP-Rule" id="MF_01965"/>
    </source>
</evidence>
<comment type="similarity">
    <text evidence="18">Belongs to the NnrE/AIBP family.</text>
</comment>
<evidence type="ECO:0000256" key="14">
    <source>
        <dbReference type="ARBA" id="ARBA00025153"/>
    </source>
</evidence>
<dbReference type="Gene3D" id="3.40.50.10260">
    <property type="entry name" value="YjeF N-terminal domain"/>
    <property type="match status" value="1"/>
</dbReference>
<comment type="caution">
    <text evidence="18">Lacks conserved residue(s) required for the propagation of feature annotation.</text>
</comment>
<feature type="domain" description="YjeF C-terminal" evidence="20">
    <location>
        <begin position="225"/>
        <end position="485"/>
    </location>
</feature>
<evidence type="ECO:0000256" key="19">
    <source>
        <dbReference type="PIRNR" id="PIRNR017184"/>
    </source>
</evidence>
<dbReference type="GO" id="GO:0052855">
    <property type="term" value="F:ADP-dependent NAD(P)H-hydrate dehydratase activity"/>
    <property type="evidence" value="ECO:0007669"/>
    <property type="project" value="UniProtKB-UniRule"/>
</dbReference>
<comment type="similarity">
    <text evidence="17">Belongs to the NnrD/CARKD family.</text>
</comment>
<comment type="function">
    <text evidence="14 19">Bifunctional enzyme that catalyzes the epimerization of the S- and R-forms of NAD(P)HX and the dehydration of the S-form of NAD(P)HX at the expense of ADP, which is converted to AMP. This allows the repair of both epimers of NAD(P)HX, a damaged form of NAD(P)H that is a result of enzymatic or heat-dependent hydration.</text>
</comment>
<evidence type="ECO:0000256" key="10">
    <source>
        <dbReference type="ARBA" id="ARBA00023027"/>
    </source>
</evidence>
<keyword evidence="13" id="KW-0511">Multifunctional enzyme</keyword>
<comment type="caution">
    <text evidence="22">The sequence shown here is derived from an EMBL/GenBank/DDBJ whole genome shotgun (WGS) entry which is preliminary data.</text>
</comment>
<evidence type="ECO:0000259" key="20">
    <source>
        <dbReference type="PROSITE" id="PS51383"/>
    </source>
</evidence>
<keyword evidence="12 17" id="KW-0456">Lyase</keyword>
<dbReference type="SUPFAM" id="SSF53613">
    <property type="entry name" value="Ribokinase-like"/>
    <property type="match status" value="1"/>
</dbReference>
<dbReference type="Gene3D" id="3.40.1190.20">
    <property type="match status" value="1"/>
</dbReference>
<dbReference type="NCBIfam" id="TIGR00196">
    <property type="entry name" value="yjeF_cterm"/>
    <property type="match status" value="1"/>
</dbReference>
<dbReference type="PROSITE" id="PS51383">
    <property type="entry name" value="YJEF_C_3"/>
    <property type="match status" value="1"/>
</dbReference>
<feature type="binding site" evidence="18">
    <location>
        <begin position="58"/>
        <end position="62"/>
    </location>
    <ligand>
        <name>(6S)-NADPHX</name>
        <dbReference type="ChEBI" id="CHEBI:64076"/>
    </ligand>
</feature>
<proteinExistence type="inferred from homology"/>
<evidence type="ECO:0000259" key="21">
    <source>
        <dbReference type="PROSITE" id="PS51385"/>
    </source>
</evidence>
<keyword evidence="10 17" id="KW-0520">NAD</keyword>
<evidence type="ECO:0000256" key="3">
    <source>
        <dbReference type="ARBA" id="ARBA00006001"/>
    </source>
</evidence>
<feature type="binding site" evidence="17">
    <location>
        <position position="361"/>
    </location>
    <ligand>
        <name>(6S)-NADPHX</name>
        <dbReference type="ChEBI" id="CHEBI:64076"/>
    </ligand>
</feature>
<comment type="cofactor">
    <cofactor evidence="17">
        <name>Mg(2+)</name>
        <dbReference type="ChEBI" id="CHEBI:18420"/>
    </cofactor>
</comment>
<evidence type="ECO:0000313" key="23">
    <source>
        <dbReference type="Proteomes" id="UP000277766"/>
    </source>
</evidence>
<dbReference type="PROSITE" id="PS51385">
    <property type="entry name" value="YJEF_N"/>
    <property type="match status" value="1"/>
</dbReference>
<evidence type="ECO:0000256" key="5">
    <source>
        <dbReference type="ARBA" id="ARBA00022723"/>
    </source>
</evidence>
<keyword evidence="7 17" id="KW-0067">ATP-binding</keyword>
<dbReference type="NCBIfam" id="TIGR00197">
    <property type="entry name" value="yjeF_nterm"/>
    <property type="match status" value="1"/>
</dbReference>
<comment type="function">
    <text evidence="17">Catalyzes the dehydration of the S-form of NAD(P)HX at the expense of ADP, which is converted to AMP. Together with NAD(P)HX epimerase, which catalyzes the epimerization of the S- and R-forms, the enzyme allows the repair of both epimers of NAD(P)HX, a damaged form of NAD(P)H that is a result of enzymatic or heat-dependent hydration.</text>
</comment>
<dbReference type="InterPro" id="IPR036652">
    <property type="entry name" value="YjeF_N_dom_sf"/>
</dbReference>
<feature type="domain" description="YjeF N-terminal" evidence="21">
    <location>
        <begin position="11"/>
        <end position="216"/>
    </location>
</feature>
<protein>
    <recommendedName>
        <fullName evidence="19">Bifunctional NAD(P)H-hydrate repair enzyme</fullName>
    </recommendedName>
    <alternativeName>
        <fullName evidence="19">Nicotinamide nucleotide repair protein</fullName>
    </alternativeName>
    <domain>
        <recommendedName>
            <fullName evidence="19">ADP-dependent (S)-NAD(P)H-hydrate dehydratase</fullName>
            <ecNumber evidence="19">4.2.1.136</ecNumber>
        </recommendedName>
        <alternativeName>
            <fullName evidence="19">ADP-dependent NAD(P)HX dehydratase</fullName>
        </alternativeName>
    </domain>
    <domain>
        <recommendedName>
            <fullName evidence="19">NAD(P)H-hydrate epimerase</fullName>
            <ecNumber evidence="19">5.1.99.6</ecNumber>
        </recommendedName>
    </domain>
</protein>
<feature type="binding site" evidence="17">
    <location>
        <position position="427"/>
    </location>
    <ligand>
        <name>(6S)-NADPHX</name>
        <dbReference type="ChEBI" id="CHEBI:64076"/>
    </ligand>
</feature>
<feature type="binding site" evidence="17">
    <location>
        <position position="426"/>
    </location>
    <ligand>
        <name>AMP</name>
        <dbReference type="ChEBI" id="CHEBI:456215"/>
    </ligand>
</feature>
<comment type="catalytic activity">
    <reaction evidence="15 17 19">
        <text>(6S)-NADHX + ADP = AMP + phosphate + NADH + H(+)</text>
        <dbReference type="Rhea" id="RHEA:32223"/>
        <dbReference type="ChEBI" id="CHEBI:15378"/>
        <dbReference type="ChEBI" id="CHEBI:43474"/>
        <dbReference type="ChEBI" id="CHEBI:57945"/>
        <dbReference type="ChEBI" id="CHEBI:64074"/>
        <dbReference type="ChEBI" id="CHEBI:456215"/>
        <dbReference type="ChEBI" id="CHEBI:456216"/>
        <dbReference type="EC" id="4.2.1.136"/>
    </reaction>
</comment>
<comment type="function">
    <text evidence="18">Catalyzes the epimerization of the S- and R-forms of NAD(P)HX, a damaged form of NAD(P)H that is a result of enzymatic or heat-dependent hydration. This is a prerequisite for the S-specific NAD(P)H-hydrate dehydratase to allow the repair of both epimers of NAD(P)HX.</text>
</comment>
<feature type="binding site" evidence="17">
    <location>
        <position position="260"/>
    </location>
    <ligand>
        <name>(6S)-NADPHX</name>
        <dbReference type="ChEBI" id="CHEBI:64076"/>
    </ligand>
</feature>
<evidence type="ECO:0000256" key="6">
    <source>
        <dbReference type="ARBA" id="ARBA00022741"/>
    </source>
</evidence>
<dbReference type="GO" id="GO:0046496">
    <property type="term" value="P:nicotinamide nucleotide metabolic process"/>
    <property type="evidence" value="ECO:0007669"/>
    <property type="project" value="UniProtKB-UniRule"/>
</dbReference>
<evidence type="ECO:0000256" key="8">
    <source>
        <dbReference type="ARBA" id="ARBA00022857"/>
    </source>
</evidence>
<dbReference type="EC" id="4.2.1.136" evidence="19"/>
<name>A0A3S0IQW1_9DEIO</name>
<dbReference type="PROSITE" id="PS01050">
    <property type="entry name" value="YJEF_C_2"/>
    <property type="match status" value="1"/>
</dbReference>
<comment type="cofactor">
    <cofactor evidence="18 19">
        <name>K(+)</name>
        <dbReference type="ChEBI" id="CHEBI:29103"/>
    </cofactor>
    <text evidence="18 19">Binds 1 potassium ion per subunit.</text>
</comment>
<dbReference type="InterPro" id="IPR030677">
    <property type="entry name" value="Nnr"/>
</dbReference>
<keyword evidence="6 17" id="KW-0547">Nucleotide-binding</keyword>